<evidence type="ECO:0000259" key="6">
    <source>
        <dbReference type="PROSITE" id="PS50089"/>
    </source>
</evidence>
<keyword evidence="3" id="KW-0862">Zinc</keyword>
<reference evidence="7 8" key="1">
    <citation type="submission" date="2020-08" db="EMBL/GenBank/DDBJ databases">
        <title>Plant Genome Project.</title>
        <authorList>
            <person name="Zhang R.-G."/>
        </authorList>
    </citation>
    <scope>NUCLEOTIDE SEQUENCE [LARGE SCALE GENOMIC DNA]</scope>
    <source>
        <tissue evidence="7">Rhizome</tissue>
    </source>
</reference>
<evidence type="ECO:0000256" key="2">
    <source>
        <dbReference type="ARBA" id="ARBA00022771"/>
    </source>
</evidence>
<evidence type="ECO:0000256" key="1">
    <source>
        <dbReference type="ARBA" id="ARBA00022723"/>
    </source>
</evidence>
<evidence type="ECO:0000256" key="4">
    <source>
        <dbReference type="PROSITE-ProRule" id="PRU00175"/>
    </source>
</evidence>
<dbReference type="InterPro" id="IPR013083">
    <property type="entry name" value="Znf_RING/FYVE/PHD"/>
</dbReference>
<dbReference type="EMBL" id="JACMSC010000018">
    <property type="protein sequence ID" value="KAG6477214.1"/>
    <property type="molecule type" value="Genomic_DNA"/>
</dbReference>
<dbReference type="Proteomes" id="UP000734854">
    <property type="component" value="Unassembled WGS sequence"/>
</dbReference>
<dbReference type="GO" id="GO:0008270">
    <property type="term" value="F:zinc ion binding"/>
    <property type="evidence" value="ECO:0007669"/>
    <property type="project" value="UniProtKB-KW"/>
</dbReference>
<dbReference type="Pfam" id="PF13920">
    <property type="entry name" value="zf-C3HC4_3"/>
    <property type="match status" value="1"/>
</dbReference>
<evidence type="ECO:0000313" key="7">
    <source>
        <dbReference type="EMBL" id="KAG6477214.1"/>
    </source>
</evidence>
<feature type="domain" description="RING-type" evidence="6">
    <location>
        <begin position="359"/>
        <end position="393"/>
    </location>
</feature>
<dbReference type="Gene3D" id="3.30.40.10">
    <property type="entry name" value="Zinc/RING finger domain, C3HC4 (zinc finger)"/>
    <property type="match status" value="1"/>
</dbReference>
<name>A0A8J5EYR4_ZINOF</name>
<comment type="caution">
    <text evidence="7">The sequence shown here is derived from an EMBL/GenBank/DDBJ whole genome shotgun (WGS) entry which is preliminary data.</text>
</comment>
<accession>A0A8J5EYR4</accession>
<protein>
    <recommendedName>
        <fullName evidence="6">RING-type domain-containing protein</fullName>
    </recommendedName>
</protein>
<organism evidence="7 8">
    <name type="scientific">Zingiber officinale</name>
    <name type="common">Ginger</name>
    <name type="synonym">Amomum zingiber</name>
    <dbReference type="NCBI Taxonomy" id="94328"/>
    <lineage>
        <taxon>Eukaryota</taxon>
        <taxon>Viridiplantae</taxon>
        <taxon>Streptophyta</taxon>
        <taxon>Embryophyta</taxon>
        <taxon>Tracheophyta</taxon>
        <taxon>Spermatophyta</taxon>
        <taxon>Magnoliopsida</taxon>
        <taxon>Liliopsida</taxon>
        <taxon>Zingiberales</taxon>
        <taxon>Zingiberaceae</taxon>
        <taxon>Zingiber</taxon>
    </lineage>
</organism>
<keyword evidence="8" id="KW-1185">Reference proteome</keyword>
<dbReference type="PROSITE" id="PS50089">
    <property type="entry name" value="ZF_RING_2"/>
    <property type="match status" value="1"/>
</dbReference>
<evidence type="ECO:0000313" key="8">
    <source>
        <dbReference type="Proteomes" id="UP000734854"/>
    </source>
</evidence>
<keyword evidence="2 4" id="KW-0863">Zinc-finger</keyword>
<feature type="coiled-coil region" evidence="5">
    <location>
        <begin position="256"/>
        <end position="283"/>
    </location>
</feature>
<evidence type="ECO:0000256" key="3">
    <source>
        <dbReference type="ARBA" id="ARBA00022833"/>
    </source>
</evidence>
<keyword evidence="1" id="KW-0479">Metal-binding</keyword>
<sequence>MQQAEEAKPQDPHVRPTPPATLYLRRVTPILVSRHFVRSVCWNEGVGVVESRDLLDRSVMAVEAMVFASDFGNRGMDELQVVHQDACNLLQLGSNGDGGGKLLLLQQQQQQAAQIVFDRTMVSDWQSELTCNASNLGKRARVESGALPCHSRISATPIFPYLAAPKKVAGVVPELLAQSRLLESGGTSTSGRHASMPQPVSSSVQDLVSLLYQQNLEVDALVRLQNERLRCELEEMSNRHCRTIISVCVHRAAKQLMEKEAGLQSAIRRNAELEEKVRLMSAENHLWFDMAKNNEAIVSNLRTTLEQALLDGTVRRNINDESLDFPADDAQSCCNEADRAAPAAVSTAPSLESRRAKPCKVCGERDVCMLLLPCRHLSLCEACESVTAACPICGATKNRSLEVLMC</sequence>
<dbReference type="PANTHER" id="PTHR42647:SF72">
    <property type="entry name" value="EF-HAND CALCIUM-BINDING DOMAIN-CONTAINING PROTEIN 4A"/>
    <property type="match status" value="1"/>
</dbReference>
<dbReference type="PANTHER" id="PTHR42647">
    <property type="entry name" value="SBP (S-RIBONUCLEASE BINDING PROTEIN) FAMILY PROTEIN"/>
    <property type="match status" value="1"/>
</dbReference>
<proteinExistence type="predicted"/>
<dbReference type="InterPro" id="IPR001841">
    <property type="entry name" value="Znf_RING"/>
</dbReference>
<evidence type="ECO:0000256" key="5">
    <source>
        <dbReference type="SAM" id="Coils"/>
    </source>
</evidence>
<keyword evidence="5" id="KW-0175">Coiled coil</keyword>
<dbReference type="AlphaFoldDB" id="A0A8J5EYR4"/>
<dbReference type="GO" id="GO:0004842">
    <property type="term" value="F:ubiquitin-protein transferase activity"/>
    <property type="evidence" value="ECO:0007669"/>
    <property type="project" value="TreeGrafter"/>
</dbReference>
<gene>
    <name evidence="7" type="ORF">ZIOFF_066466</name>
</gene>
<dbReference type="CDD" id="cd16649">
    <property type="entry name" value="mRING-HC-C3HC5_CGRF1-like"/>
    <property type="match status" value="1"/>
</dbReference>